<evidence type="ECO:0000313" key="2">
    <source>
        <dbReference type="Proteomes" id="UP000314285"/>
    </source>
</evidence>
<dbReference type="AlphaFoldDB" id="A0A8H2PRK8"/>
<organism evidence="1 2">
    <name type="scientific">Acinetobacter radioresistens</name>
    <dbReference type="NCBI Taxonomy" id="40216"/>
    <lineage>
        <taxon>Bacteria</taxon>
        <taxon>Pseudomonadati</taxon>
        <taxon>Pseudomonadota</taxon>
        <taxon>Gammaproteobacteria</taxon>
        <taxon>Moraxellales</taxon>
        <taxon>Moraxellaceae</taxon>
        <taxon>Acinetobacter</taxon>
    </lineage>
</organism>
<reference evidence="1 2" key="1">
    <citation type="submission" date="2019-06" db="EMBL/GenBank/DDBJ databases">
        <title>Genome of Acinetobacter radioresistens APH1, a phenol degrading strain.</title>
        <authorList>
            <person name="Liu Y."/>
        </authorList>
    </citation>
    <scope>NUCLEOTIDE SEQUENCE [LARGE SCALE GENOMIC DNA]</scope>
    <source>
        <strain evidence="1 2">APH1</strain>
    </source>
</reference>
<evidence type="ECO:0008006" key="3">
    <source>
        <dbReference type="Google" id="ProtNLM"/>
    </source>
</evidence>
<gene>
    <name evidence="1" type="ORF">FHY67_08385</name>
</gene>
<dbReference type="RefSeq" id="WP_017400769.1">
    <property type="nucleotide sequence ID" value="NZ_CP027365.1"/>
</dbReference>
<dbReference type="EMBL" id="VFBM01000005">
    <property type="protein sequence ID" value="TNX92169.1"/>
    <property type="molecule type" value="Genomic_DNA"/>
</dbReference>
<sequence>MIIKFFRHGKGKSEGCINYLLGKDREREKAQVMRGSVALTSSIIDSSPYIKKYTSGCLSFYEKNIDKKDKFKIMDDFEKILFPGLNREQYNILWIEHTDKDRLELNFVIPNIEITTGKRLNPFYAPTDLKRIDLYKKFINFKYNLHGPDLAIPLLKKIRENTPKKTRDVVELIGSLVELGIKNGNVYDRKSLINYLTENNLNVVRQVNKSISIKHPEFKRNIRLEGLIYESEFKTTRLFEIGPNKRTEENRKSIQRFDINDRESLRREVERKGKWLLERYQQKPRKMFKDTEELRQHFEKSNVGNWQIFNTNRRGQPQVRRYQNKGKEAEVLPFYEFHQLYDYYTNNNWLFFNKNGSDPITEYERVSTTRGKKFNRDQKGFRTQQESIYETISGYVQGDINDDRFRETIINNYRRTTGNYEKSARSFVETTACLGKTSEYFATISERFKADTERFISESKANFSNLQRNLNKLSRVIRTHITLKQNKQSFNEKEVVLSDKVNKIQSLGKEDFTHKLSFEI</sequence>
<comment type="caution">
    <text evidence="1">The sequence shown here is derived from an EMBL/GenBank/DDBJ whole genome shotgun (WGS) entry which is preliminary data.</text>
</comment>
<dbReference type="Proteomes" id="UP000314285">
    <property type="component" value="Unassembled WGS sequence"/>
</dbReference>
<evidence type="ECO:0000313" key="1">
    <source>
        <dbReference type="EMBL" id="TNX92169.1"/>
    </source>
</evidence>
<protein>
    <recommendedName>
        <fullName evidence="3">Mobilization protein</fullName>
    </recommendedName>
</protein>
<accession>A0A8H2PRK8</accession>
<name>A0A8H2PRK8_ACIRA</name>
<proteinExistence type="predicted"/>